<dbReference type="Gene3D" id="3.40.50.1110">
    <property type="entry name" value="SGNH hydrolase"/>
    <property type="match status" value="1"/>
</dbReference>
<dbReference type="Pfam" id="PF03629">
    <property type="entry name" value="SASA"/>
    <property type="match status" value="1"/>
</dbReference>
<dbReference type="AlphaFoldDB" id="A0A2G8KM80"/>
<dbReference type="EMBL" id="MRZV01000480">
    <property type="protein sequence ID" value="PIK49122.1"/>
    <property type="molecule type" value="Genomic_DNA"/>
</dbReference>
<feature type="domain" description="Sialate O-acetylesterase" evidence="2">
    <location>
        <begin position="126"/>
        <end position="325"/>
    </location>
</feature>
<accession>A0A2G8KM80</accession>
<evidence type="ECO:0000313" key="4">
    <source>
        <dbReference type="Proteomes" id="UP000230750"/>
    </source>
</evidence>
<dbReference type="OrthoDB" id="42638at2759"/>
<feature type="non-terminal residue" evidence="3">
    <location>
        <position position="443"/>
    </location>
</feature>
<evidence type="ECO:0000313" key="3">
    <source>
        <dbReference type="EMBL" id="PIK49122.1"/>
    </source>
</evidence>
<dbReference type="GO" id="GO:0001681">
    <property type="term" value="F:sialate O-acetylesterase activity"/>
    <property type="evidence" value="ECO:0007669"/>
    <property type="project" value="InterPro"/>
</dbReference>
<dbReference type="InterPro" id="IPR005181">
    <property type="entry name" value="SASA"/>
</dbReference>
<dbReference type="SUPFAM" id="SSF52266">
    <property type="entry name" value="SGNH hydrolase"/>
    <property type="match status" value="1"/>
</dbReference>
<proteinExistence type="predicted"/>
<sequence>MSLRYSQDLIYAVIALCMSSAYICDGASTGNLSLASYYSDHMVLQMGPKSAIIWGYANAGQKIAVTFKEKLYKAVATPDTFYSSAIWKVALDPTPPSGPFNITITTVTDHMSEGEEILLQDVLFGDIWLCSGQSNMAFPVPAVFNASQVLNDSYNHPNIRLLAVNEVSSTTPYYDLSSLYEPWSLPSPKSLGYSNNNSFYYFSAVCYLFGLKLHQHLGYPVGLISDNWGGTHIQAWSSPDVLKSCPASVDEKPKKVVNISKPMNIWEKMEVEGPSGDSILWNAMIHPMLNFTIKGVLWYQGEANSAESDRYACLFPAMINDWRRKWYEGTGGNTEVAFPFGFVQLCTSNVPFNDTDYPLIRRAQTAGYGYVPNPKMENVFMSVSLDLPDPSSPYDAIHPRDKQDVAHRLVLGARAIGYNEAYTEFQGPYPRRVCGITKTKLLL</sequence>
<evidence type="ECO:0000256" key="1">
    <source>
        <dbReference type="ARBA" id="ARBA00022801"/>
    </source>
</evidence>
<organism evidence="3 4">
    <name type="scientific">Stichopus japonicus</name>
    <name type="common">Sea cucumber</name>
    <dbReference type="NCBI Taxonomy" id="307972"/>
    <lineage>
        <taxon>Eukaryota</taxon>
        <taxon>Metazoa</taxon>
        <taxon>Echinodermata</taxon>
        <taxon>Eleutherozoa</taxon>
        <taxon>Echinozoa</taxon>
        <taxon>Holothuroidea</taxon>
        <taxon>Aspidochirotacea</taxon>
        <taxon>Aspidochirotida</taxon>
        <taxon>Stichopodidae</taxon>
        <taxon>Apostichopus</taxon>
    </lineage>
</organism>
<name>A0A2G8KM80_STIJA</name>
<dbReference type="InterPro" id="IPR036514">
    <property type="entry name" value="SGNH_hydro_sf"/>
</dbReference>
<dbReference type="InterPro" id="IPR039329">
    <property type="entry name" value="SIAE"/>
</dbReference>
<protein>
    <recommendedName>
        <fullName evidence="2">Sialate O-acetylesterase domain-containing protein</fullName>
    </recommendedName>
</protein>
<dbReference type="Proteomes" id="UP000230750">
    <property type="component" value="Unassembled WGS sequence"/>
</dbReference>
<dbReference type="GO" id="GO:0005975">
    <property type="term" value="P:carbohydrate metabolic process"/>
    <property type="evidence" value="ECO:0007669"/>
    <property type="project" value="TreeGrafter"/>
</dbReference>
<gene>
    <name evidence="3" type="ORF">BSL78_14019</name>
</gene>
<reference evidence="3 4" key="1">
    <citation type="journal article" date="2017" name="PLoS Biol.">
        <title>The sea cucumber genome provides insights into morphological evolution and visceral regeneration.</title>
        <authorList>
            <person name="Zhang X."/>
            <person name="Sun L."/>
            <person name="Yuan J."/>
            <person name="Sun Y."/>
            <person name="Gao Y."/>
            <person name="Zhang L."/>
            <person name="Li S."/>
            <person name="Dai H."/>
            <person name="Hamel J.F."/>
            <person name="Liu C."/>
            <person name="Yu Y."/>
            <person name="Liu S."/>
            <person name="Lin W."/>
            <person name="Guo K."/>
            <person name="Jin S."/>
            <person name="Xu P."/>
            <person name="Storey K.B."/>
            <person name="Huan P."/>
            <person name="Zhang T."/>
            <person name="Zhou Y."/>
            <person name="Zhang J."/>
            <person name="Lin C."/>
            <person name="Li X."/>
            <person name="Xing L."/>
            <person name="Huo D."/>
            <person name="Sun M."/>
            <person name="Wang L."/>
            <person name="Mercier A."/>
            <person name="Li F."/>
            <person name="Yang H."/>
            <person name="Xiang J."/>
        </authorList>
    </citation>
    <scope>NUCLEOTIDE SEQUENCE [LARGE SCALE GENOMIC DNA]</scope>
    <source>
        <strain evidence="3">Shaxun</strain>
        <tissue evidence="3">Muscle</tissue>
    </source>
</reference>
<dbReference type="PANTHER" id="PTHR22901">
    <property type="entry name" value="SIALATE O-ACETYLESTERASE"/>
    <property type="match status" value="1"/>
</dbReference>
<evidence type="ECO:0000259" key="2">
    <source>
        <dbReference type="Pfam" id="PF03629"/>
    </source>
</evidence>
<dbReference type="PANTHER" id="PTHR22901:SF0">
    <property type="entry name" value="SIALATE O-ACETYLESTERASE"/>
    <property type="match status" value="1"/>
</dbReference>
<keyword evidence="4" id="KW-1185">Reference proteome</keyword>
<keyword evidence="1" id="KW-0378">Hydrolase</keyword>
<comment type="caution">
    <text evidence="3">The sequence shown here is derived from an EMBL/GenBank/DDBJ whole genome shotgun (WGS) entry which is preliminary data.</text>
</comment>